<dbReference type="STRING" id="1850517.A8708_19730"/>
<dbReference type="Proteomes" id="UP000078454">
    <property type="component" value="Unassembled WGS sequence"/>
</dbReference>
<dbReference type="OrthoDB" id="2662826at2"/>
<evidence type="ECO:0000313" key="1">
    <source>
        <dbReference type="EMBL" id="OAS16253.1"/>
    </source>
</evidence>
<dbReference type="AlphaFoldDB" id="A0A198A5J3"/>
<keyword evidence="2" id="KW-1185">Reference proteome</keyword>
<reference evidence="1 2" key="1">
    <citation type="submission" date="2016-05" db="EMBL/GenBank/DDBJ databases">
        <title>Paenibacillus sp. 1ZS3-15 nov., isolated from the rhizosphere soil.</title>
        <authorList>
            <person name="Zhang X.X."/>
            <person name="Zhang J."/>
        </authorList>
    </citation>
    <scope>NUCLEOTIDE SEQUENCE [LARGE SCALE GENOMIC DNA]</scope>
    <source>
        <strain evidence="1 2">1ZS3-15</strain>
    </source>
</reference>
<dbReference type="EMBL" id="LYPB01000076">
    <property type="protein sequence ID" value="OAS16253.1"/>
    <property type="molecule type" value="Genomic_DNA"/>
</dbReference>
<organism evidence="1 2">
    <name type="scientific">Paenibacillus oryzisoli</name>
    <dbReference type="NCBI Taxonomy" id="1850517"/>
    <lineage>
        <taxon>Bacteria</taxon>
        <taxon>Bacillati</taxon>
        <taxon>Bacillota</taxon>
        <taxon>Bacilli</taxon>
        <taxon>Bacillales</taxon>
        <taxon>Paenibacillaceae</taxon>
        <taxon>Paenibacillus</taxon>
    </lineage>
</organism>
<gene>
    <name evidence="1" type="ORF">A8708_19730</name>
</gene>
<comment type="caution">
    <text evidence="1">The sequence shown here is derived from an EMBL/GenBank/DDBJ whole genome shotgun (WGS) entry which is preliminary data.</text>
</comment>
<evidence type="ECO:0000313" key="2">
    <source>
        <dbReference type="Proteomes" id="UP000078454"/>
    </source>
</evidence>
<sequence length="73" mass="8744">MQANTIRFKNKSIPVMNFTHKRSQMELLSTKLKEYELHFEFRRKLKMISMIEIIGDVAIFKYNDGTKLYLEVS</sequence>
<proteinExistence type="predicted"/>
<name>A0A198A5J3_9BACL</name>
<accession>A0A198A5J3</accession>
<protein>
    <submittedName>
        <fullName evidence="1">Uncharacterized protein</fullName>
    </submittedName>
</protein>
<dbReference type="RefSeq" id="WP_056621044.1">
    <property type="nucleotide sequence ID" value="NZ_LYPB01000076.1"/>
</dbReference>